<organism evidence="1 2">
    <name type="scientific">Thelephora ganbajun</name>
    <name type="common">Ganba fungus</name>
    <dbReference type="NCBI Taxonomy" id="370292"/>
    <lineage>
        <taxon>Eukaryota</taxon>
        <taxon>Fungi</taxon>
        <taxon>Dikarya</taxon>
        <taxon>Basidiomycota</taxon>
        <taxon>Agaricomycotina</taxon>
        <taxon>Agaricomycetes</taxon>
        <taxon>Thelephorales</taxon>
        <taxon>Thelephoraceae</taxon>
        <taxon>Thelephora</taxon>
    </lineage>
</organism>
<protein>
    <submittedName>
        <fullName evidence="1">Uncharacterized protein</fullName>
    </submittedName>
</protein>
<comment type="caution">
    <text evidence="1">The sequence shown here is derived from an EMBL/GenBank/DDBJ whole genome shotgun (WGS) entry which is preliminary data.</text>
</comment>
<evidence type="ECO:0000313" key="2">
    <source>
        <dbReference type="Proteomes" id="UP000886501"/>
    </source>
</evidence>
<dbReference type="Proteomes" id="UP000886501">
    <property type="component" value="Unassembled WGS sequence"/>
</dbReference>
<gene>
    <name evidence="1" type="ORF">BDM02DRAFT_3115457</name>
</gene>
<reference evidence="1" key="1">
    <citation type="submission" date="2019-10" db="EMBL/GenBank/DDBJ databases">
        <authorList>
            <consortium name="DOE Joint Genome Institute"/>
            <person name="Kuo A."/>
            <person name="Miyauchi S."/>
            <person name="Kiss E."/>
            <person name="Drula E."/>
            <person name="Kohler A."/>
            <person name="Sanchez-Garcia M."/>
            <person name="Andreopoulos B."/>
            <person name="Barry K.W."/>
            <person name="Bonito G."/>
            <person name="Buee M."/>
            <person name="Carver A."/>
            <person name="Chen C."/>
            <person name="Cichocki N."/>
            <person name="Clum A."/>
            <person name="Culley D."/>
            <person name="Crous P.W."/>
            <person name="Fauchery L."/>
            <person name="Girlanda M."/>
            <person name="Hayes R."/>
            <person name="Keri Z."/>
            <person name="Labutti K."/>
            <person name="Lipzen A."/>
            <person name="Lombard V."/>
            <person name="Magnuson J."/>
            <person name="Maillard F."/>
            <person name="Morin E."/>
            <person name="Murat C."/>
            <person name="Nolan M."/>
            <person name="Ohm R."/>
            <person name="Pangilinan J."/>
            <person name="Pereira M."/>
            <person name="Perotto S."/>
            <person name="Peter M."/>
            <person name="Riley R."/>
            <person name="Sitrit Y."/>
            <person name="Stielow B."/>
            <person name="Szollosi G."/>
            <person name="Zifcakova L."/>
            <person name="Stursova M."/>
            <person name="Spatafora J.W."/>
            <person name="Tedersoo L."/>
            <person name="Vaario L.-M."/>
            <person name="Yamada A."/>
            <person name="Yan M."/>
            <person name="Wang P."/>
            <person name="Xu J."/>
            <person name="Bruns T."/>
            <person name="Baldrian P."/>
            <person name="Vilgalys R."/>
            <person name="Henrissat B."/>
            <person name="Grigoriev I.V."/>
            <person name="Hibbett D."/>
            <person name="Nagy L.G."/>
            <person name="Martin F.M."/>
        </authorList>
    </citation>
    <scope>NUCLEOTIDE SEQUENCE</scope>
    <source>
        <strain evidence="1">P2</strain>
    </source>
</reference>
<name>A0ACB6ZG57_THEGA</name>
<dbReference type="EMBL" id="MU118014">
    <property type="protein sequence ID" value="KAF9648420.1"/>
    <property type="molecule type" value="Genomic_DNA"/>
</dbReference>
<proteinExistence type="predicted"/>
<evidence type="ECO:0000313" key="1">
    <source>
        <dbReference type="EMBL" id="KAF9648420.1"/>
    </source>
</evidence>
<accession>A0ACB6ZG57</accession>
<reference evidence="1" key="2">
    <citation type="journal article" date="2020" name="Nat. Commun.">
        <title>Large-scale genome sequencing of mycorrhizal fungi provides insights into the early evolution of symbiotic traits.</title>
        <authorList>
            <person name="Miyauchi S."/>
            <person name="Kiss E."/>
            <person name="Kuo A."/>
            <person name="Drula E."/>
            <person name="Kohler A."/>
            <person name="Sanchez-Garcia M."/>
            <person name="Morin E."/>
            <person name="Andreopoulos B."/>
            <person name="Barry K.W."/>
            <person name="Bonito G."/>
            <person name="Buee M."/>
            <person name="Carver A."/>
            <person name="Chen C."/>
            <person name="Cichocki N."/>
            <person name="Clum A."/>
            <person name="Culley D."/>
            <person name="Crous P.W."/>
            <person name="Fauchery L."/>
            <person name="Girlanda M."/>
            <person name="Hayes R.D."/>
            <person name="Keri Z."/>
            <person name="LaButti K."/>
            <person name="Lipzen A."/>
            <person name="Lombard V."/>
            <person name="Magnuson J."/>
            <person name="Maillard F."/>
            <person name="Murat C."/>
            <person name="Nolan M."/>
            <person name="Ohm R.A."/>
            <person name="Pangilinan J."/>
            <person name="Pereira M.F."/>
            <person name="Perotto S."/>
            <person name="Peter M."/>
            <person name="Pfister S."/>
            <person name="Riley R."/>
            <person name="Sitrit Y."/>
            <person name="Stielow J.B."/>
            <person name="Szollosi G."/>
            <person name="Zifcakova L."/>
            <person name="Stursova M."/>
            <person name="Spatafora J.W."/>
            <person name="Tedersoo L."/>
            <person name="Vaario L.M."/>
            <person name="Yamada A."/>
            <person name="Yan M."/>
            <person name="Wang P."/>
            <person name="Xu J."/>
            <person name="Bruns T."/>
            <person name="Baldrian P."/>
            <person name="Vilgalys R."/>
            <person name="Dunand C."/>
            <person name="Henrissat B."/>
            <person name="Grigoriev I.V."/>
            <person name="Hibbett D."/>
            <person name="Nagy L.G."/>
            <person name="Martin F.M."/>
        </authorList>
    </citation>
    <scope>NUCLEOTIDE SEQUENCE</scope>
    <source>
        <strain evidence="1">P2</strain>
    </source>
</reference>
<keyword evidence="2" id="KW-1185">Reference proteome</keyword>
<sequence length="424" mass="49497">MSSHTNVNDSSNPTAGSLNQRNRALRRQESMLLIEPMPAIHRTINVKQQNITQEHVKPTLGVPLEKVERHKDLWFEDGDVIIWAEDQDASLLFRVHRRVLKESEAEPFCTVVNCDYPNPETSGEMFLNGVWVLKYHEQDPIDIVLVLKWMYERPSISKRSTIPFIALKTYLERSDECFSPPMRRCALEYLWNMLPTSLNYHQRVPTLVGDCYSENPLLFYKPYVLLTLIFLSAQHQLVAILPLLYYYIAQWPVDWITDGVPAAYMEWNNPSPDDSRFPLPRKHIIIVLAGRERLIHMRETKVFNFMDDFTSNGTTLDIPTQGCDGAKRQETGETCFEWLMRVWFFMSRFRFIARPSALEIMNMGQWAELKGNCCEACANRVMVHMLEGRDDVWKALPSAFGYHNWDFVVERQKCVEKDFEAEIC</sequence>